<organism evidence="3 4">
    <name type="scientific">Halioxenophilus aromaticivorans</name>
    <dbReference type="NCBI Taxonomy" id="1306992"/>
    <lineage>
        <taxon>Bacteria</taxon>
        <taxon>Pseudomonadati</taxon>
        <taxon>Pseudomonadota</taxon>
        <taxon>Gammaproteobacteria</taxon>
        <taxon>Alteromonadales</taxon>
        <taxon>Alteromonadaceae</taxon>
        <taxon>Halioxenophilus</taxon>
    </lineage>
</organism>
<dbReference type="EMBL" id="BAABLX010000007">
    <property type="protein sequence ID" value="GAA4935795.1"/>
    <property type="molecule type" value="Genomic_DNA"/>
</dbReference>
<feature type="signal peptide" evidence="2">
    <location>
        <begin position="1"/>
        <end position="31"/>
    </location>
</feature>
<gene>
    <name evidence="3" type="ORF">GCM10025791_11760</name>
</gene>
<dbReference type="RefSeq" id="WP_345418514.1">
    <property type="nucleotide sequence ID" value="NZ_AP031496.1"/>
</dbReference>
<protein>
    <submittedName>
        <fullName evidence="3">TolC family protein</fullName>
    </submittedName>
</protein>
<accession>A0AAV3TZZ8</accession>
<feature type="chain" id="PRO_5043629526" evidence="2">
    <location>
        <begin position="32"/>
        <end position="460"/>
    </location>
</feature>
<evidence type="ECO:0000313" key="3">
    <source>
        <dbReference type="EMBL" id="GAA4935795.1"/>
    </source>
</evidence>
<dbReference type="Pfam" id="PF02321">
    <property type="entry name" value="OEP"/>
    <property type="match status" value="1"/>
</dbReference>
<proteinExistence type="inferred from homology"/>
<dbReference type="InterPro" id="IPR003423">
    <property type="entry name" value="OMP_efflux"/>
</dbReference>
<name>A0AAV3TZZ8_9ALTE</name>
<dbReference type="AlphaFoldDB" id="A0AAV3TZZ8"/>
<evidence type="ECO:0000256" key="2">
    <source>
        <dbReference type="SAM" id="SignalP"/>
    </source>
</evidence>
<dbReference type="Proteomes" id="UP001409585">
    <property type="component" value="Unassembled WGS sequence"/>
</dbReference>
<keyword evidence="4" id="KW-1185">Reference proteome</keyword>
<dbReference type="PANTHER" id="PTHR30203:SF24">
    <property type="entry name" value="BLR4935 PROTEIN"/>
    <property type="match status" value="1"/>
</dbReference>
<dbReference type="Gene3D" id="1.20.1600.10">
    <property type="entry name" value="Outer membrane efflux proteins (OEP)"/>
    <property type="match status" value="1"/>
</dbReference>
<reference evidence="4" key="1">
    <citation type="journal article" date="2019" name="Int. J. Syst. Evol. Microbiol.">
        <title>The Global Catalogue of Microorganisms (GCM) 10K type strain sequencing project: providing services to taxonomists for standard genome sequencing and annotation.</title>
        <authorList>
            <consortium name="The Broad Institute Genomics Platform"/>
            <consortium name="The Broad Institute Genome Sequencing Center for Infectious Disease"/>
            <person name="Wu L."/>
            <person name="Ma J."/>
        </authorList>
    </citation>
    <scope>NUCLEOTIDE SEQUENCE [LARGE SCALE GENOMIC DNA]</scope>
    <source>
        <strain evidence="4">JCM 19134</strain>
    </source>
</reference>
<dbReference type="PANTHER" id="PTHR30203">
    <property type="entry name" value="OUTER MEMBRANE CATION EFFLUX PROTEIN"/>
    <property type="match status" value="1"/>
</dbReference>
<dbReference type="InterPro" id="IPR010131">
    <property type="entry name" value="MdtP/NodT-like"/>
</dbReference>
<evidence type="ECO:0000313" key="4">
    <source>
        <dbReference type="Proteomes" id="UP001409585"/>
    </source>
</evidence>
<dbReference type="GO" id="GO:0015562">
    <property type="term" value="F:efflux transmembrane transporter activity"/>
    <property type="evidence" value="ECO:0007669"/>
    <property type="project" value="InterPro"/>
</dbReference>
<comment type="caution">
    <text evidence="3">The sequence shown here is derived from an EMBL/GenBank/DDBJ whole genome shotgun (WGS) entry which is preliminary data.</text>
</comment>
<keyword evidence="2" id="KW-0732">Signal</keyword>
<sequence length="460" mass="50650">MPPIHTRRAISACCWAALCAITSTASLHTLAQTTASDTDTSTTVVTHIDKTAKSTLHSNLDSLRKNNDTQLSLSLAIQLTLANNPGLMAFPLKQQQARISQAQAALKPAYEISLEAENLAGDNAFSGINQAEITLALSSVLELGGKRQARLLLSQANTSAVELQQRVATLDTLAQLTQEFIAALASQATLALAKEREDLMQALVTDSRNRAQRGALSPLEVLRAEAARAQAQLARQSWQAQLHQQTQALGRFWGESQFAVSQLLGELFQSPNELNINALLLQLDSAPVNQLMASQERIQTAQWQLSKTQERADLSWQLGLRHLQGEEATAAVVALSMPLASRPRGQLATAKSRGQRELLMLSQDQQRLQLRLQLTTAHQQRQQFSSALKRLQNDVIPRLQQALDIAINDYQRGRLRFQDRLTVQDEWLQAKQQRIDTAAALLINQSILEQLTGQALSPKP</sequence>
<evidence type="ECO:0000256" key="1">
    <source>
        <dbReference type="ARBA" id="ARBA00007613"/>
    </source>
</evidence>
<comment type="similarity">
    <text evidence="1">Belongs to the outer membrane factor (OMF) (TC 1.B.17) family.</text>
</comment>
<dbReference type="SUPFAM" id="SSF56954">
    <property type="entry name" value="Outer membrane efflux proteins (OEP)"/>
    <property type="match status" value="1"/>
</dbReference>